<dbReference type="InterPro" id="IPR002104">
    <property type="entry name" value="Integrase_catalytic"/>
</dbReference>
<comment type="similarity">
    <text evidence="1">Belongs to the 'phage' integrase family.</text>
</comment>
<dbReference type="Proteomes" id="UP001500518">
    <property type="component" value="Unassembled WGS sequence"/>
</dbReference>
<protein>
    <submittedName>
        <fullName evidence="6">Site-specific integrase</fullName>
    </submittedName>
</protein>
<evidence type="ECO:0000256" key="2">
    <source>
        <dbReference type="ARBA" id="ARBA00022908"/>
    </source>
</evidence>
<dbReference type="EMBL" id="BAABHV010000005">
    <property type="protein sequence ID" value="GAA5048860.1"/>
    <property type="molecule type" value="Genomic_DNA"/>
</dbReference>
<dbReference type="Gene3D" id="1.10.443.10">
    <property type="entry name" value="Intergrase catalytic core"/>
    <property type="match status" value="1"/>
</dbReference>
<feature type="domain" description="Tyr recombinase" evidence="5">
    <location>
        <begin position="198"/>
        <end position="372"/>
    </location>
</feature>
<dbReference type="InterPro" id="IPR038488">
    <property type="entry name" value="Integrase_DNA-bd_sf"/>
</dbReference>
<evidence type="ECO:0000256" key="3">
    <source>
        <dbReference type="ARBA" id="ARBA00023125"/>
    </source>
</evidence>
<evidence type="ECO:0000256" key="4">
    <source>
        <dbReference type="ARBA" id="ARBA00023172"/>
    </source>
</evidence>
<dbReference type="Pfam" id="PF13356">
    <property type="entry name" value="Arm-DNA-bind_3"/>
    <property type="match status" value="1"/>
</dbReference>
<keyword evidence="2" id="KW-0229">DNA integration</keyword>
<keyword evidence="4" id="KW-0233">DNA recombination</keyword>
<evidence type="ECO:0000259" key="5">
    <source>
        <dbReference type="PROSITE" id="PS51898"/>
    </source>
</evidence>
<reference evidence="7" key="1">
    <citation type="journal article" date="2019" name="Int. J. Syst. Evol. Microbiol.">
        <title>The Global Catalogue of Microorganisms (GCM) 10K type strain sequencing project: providing services to taxonomists for standard genome sequencing and annotation.</title>
        <authorList>
            <consortium name="The Broad Institute Genomics Platform"/>
            <consortium name="The Broad Institute Genome Sequencing Center for Infectious Disease"/>
            <person name="Wu L."/>
            <person name="Ma J."/>
        </authorList>
    </citation>
    <scope>NUCLEOTIDE SEQUENCE [LARGE SCALE GENOMIC DNA]</scope>
    <source>
        <strain evidence="7">JCM 18014</strain>
    </source>
</reference>
<dbReference type="PROSITE" id="PS51898">
    <property type="entry name" value="TYR_RECOMBINASE"/>
    <property type="match status" value="1"/>
</dbReference>
<name>A0ABP9K3E6_9SPHN</name>
<dbReference type="InterPro" id="IPR011010">
    <property type="entry name" value="DNA_brk_join_enz"/>
</dbReference>
<evidence type="ECO:0000313" key="7">
    <source>
        <dbReference type="Proteomes" id="UP001500518"/>
    </source>
</evidence>
<dbReference type="InterPro" id="IPR025166">
    <property type="entry name" value="Integrase_DNA_bind_dom"/>
</dbReference>
<dbReference type="PANTHER" id="PTHR30629">
    <property type="entry name" value="PROPHAGE INTEGRASE"/>
    <property type="match status" value="1"/>
</dbReference>
<dbReference type="CDD" id="cd00801">
    <property type="entry name" value="INT_P4_C"/>
    <property type="match status" value="1"/>
</dbReference>
<dbReference type="InterPro" id="IPR013762">
    <property type="entry name" value="Integrase-like_cat_sf"/>
</dbReference>
<dbReference type="Gene3D" id="3.30.160.390">
    <property type="entry name" value="Integrase, DNA-binding domain"/>
    <property type="match status" value="1"/>
</dbReference>
<dbReference type="Pfam" id="PF22022">
    <property type="entry name" value="Phage_int_M"/>
    <property type="match status" value="1"/>
</dbReference>
<evidence type="ECO:0000256" key="1">
    <source>
        <dbReference type="ARBA" id="ARBA00008857"/>
    </source>
</evidence>
<dbReference type="InterPro" id="IPR010998">
    <property type="entry name" value="Integrase_recombinase_N"/>
</dbReference>
<dbReference type="SUPFAM" id="SSF56349">
    <property type="entry name" value="DNA breaking-rejoining enzymes"/>
    <property type="match status" value="1"/>
</dbReference>
<gene>
    <name evidence="6" type="ORF">GCM10023208_06470</name>
</gene>
<dbReference type="Gene3D" id="1.10.150.130">
    <property type="match status" value="1"/>
</dbReference>
<keyword evidence="7" id="KW-1185">Reference proteome</keyword>
<dbReference type="InterPro" id="IPR053876">
    <property type="entry name" value="Phage_int_M"/>
</dbReference>
<dbReference type="PANTHER" id="PTHR30629:SF2">
    <property type="entry name" value="PROPHAGE INTEGRASE INTS-RELATED"/>
    <property type="match status" value="1"/>
</dbReference>
<organism evidence="6 7">
    <name type="scientific">Erythrobacter westpacificensis</name>
    <dbReference type="NCBI Taxonomy" id="1055231"/>
    <lineage>
        <taxon>Bacteria</taxon>
        <taxon>Pseudomonadati</taxon>
        <taxon>Pseudomonadota</taxon>
        <taxon>Alphaproteobacteria</taxon>
        <taxon>Sphingomonadales</taxon>
        <taxon>Erythrobacteraceae</taxon>
        <taxon>Erythrobacter/Porphyrobacter group</taxon>
        <taxon>Erythrobacter</taxon>
    </lineage>
</organism>
<evidence type="ECO:0000313" key="6">
    <source>
        <dbReference type="EMBL" id="GAA5048860.1"/>
    </source>
</evidence>
<accession>A0ABP9K3E6</accession>
<proteinExistence type="inferred from homology"/>
<dbReference type="Pfam" id="PF00589">
    <property type="entry name" value="Phage_integrase"/>
    <property type="match status" value="1"/>
</dbReference>
<sequence>MGNLTATGLRNLREAGRFSDGGGLILFRNKSGKASWIVRVQANGRRRDVGIGSYPDVSLADARERAASVRKLAKAGVDVVAERKKEREVIPTFREAAAKVHAEHKKGWKNGKHQDQWISTLEAYAYPHFGDALVSDIEAPAIRDALAEIWLEKPETARRVRQRIGTVLDWSFSKGFRTNEAPMRSISKGLPRQPRKSGHFAAMPFVDVPAFLTRLHQRSSVGRLALEFLILNASRSGEVRNAVWSEFDLKRAVWIIPAERMKMGEEHQVPLTRKALQVIERAKVFRTEASDLVFPGQRRKSPLSDMTLLKILRDMELDVTVHGFRSSFRDWAAEETSFPGEVAEAALAHAVQNRVEAAYRRTDFFEKRRKLMAEWAKFCAQGK</sequence>
<dbReference type="InterPro" id="IPR050808">
    <property type="entry name" value="Phage_Integrase"/>
</dbReference>
<keyword evidence="3" id="KW-0238">DNA-binding</keyword>
<comment type="caution">
    <text evidence="6">The sequence shown here is derived from an EMBL/GenBank/DDBJ whole genome shotgun (WGS) entry which is preliminary data.</text>
</comment>